<evidence type="ECO:0000313" key="1">
    <source>
        <dbReference type="EMBL" id="RRJ87432.1"/>
    </source>
</evidence>
<proteinExistence type="predicted"/>
<dbReference type="EMBL" id="RQVR01000037">
    <property type="protein sequence ID" value="RRJ87432.1"/>
    <property type="molecule type" value="Genomic_DNA"/>
</dbReference>
<reference evidence="1 2" key="1">
    <citation type="submission" date="2018-11" db="EMBL/GenBank/DDBJ databases">
        <title>Flavobacterium sp. nov., YIM 102600 draft genome.</title>
        <authorList>
            <person name="Li G."/>
            <person name="Jiang Y."/>
        </authorList>
    </citation>
    <scope>NUCLEOTIDE SEQUENCE [LARGE SCALE GENOMIC DNA]</scope>
    <source>
        <strain evidence="1 2">YIM 102600</strain>
    </source>
</reference>
<evidence type="ECO:0000313" key="2">
    <source>
        <dbReference type="Proteomes" id="UP000271937"/>
    </source>
</evidence>
<gene>
    <name evidence="1" type="ORF">EG849_15325</name>
</gene>
<name>A0A3P3VXB4_9FLAO</name>
<sequence>MEMVNSKLKYKIEKNNAYNSRFAKAGVSCFYDSEVLNPSFVHLMKFSAKNPRLRKAAKR</sequence>
<organism evidence="1 2">
    <name type="scientific">Flavobacterium macacae</name>
    <dbReference type="NCBI Taxonomy" id="2488993"/>
    <lineage>
        <taxon>Bacteria</taxon>
        <taxon>Pseudomonadati</taxon>
        <taxon>Bacteroidota</taxon>
        <taxon>Flavobacteriia</taxon>
        <taxon>Flavobacteriales</taxon>
        <taxon>Flavobacteriaceae</taxon>
        <taxon>Flavobacterium</taxon>
    </lineage>
</organism>
<keyword evidence="2" id="KW-1185">Reference proteome</keyword>
<accession>A0A3P3VXB4</accession>
<dbReference type="AlphaFoldDB" id="A0A3P3VXB4"/>
<dbReference type="Proteomes" id="UP000271937">
    <property type="component" value="Unassembled WGS sequence"/>
</dbReference>
<comment type="caution">
    <text evidence="1">The sequence shown here is derived from an EMBL/GenBank/DDBJ whole genome shotgun (WGS) entry which is preliminary data.</text>
</comment>
<protein>
    <submittedName>
        <fullName evidence="1">Uncharacterized protein</fullName>
    </submittedName>
</protein>